<evidence type="ECO:0000256" key="6">
    <source>
        <dbReference type="ARBA" id="ARBA00031445"/>
    </source>
</evidence>
<comment type="subcellular location">
    <subcellularLocation>
        <location evidence="8">Cell membrane</location>
    </subcellularLocation>
</comment>
<reference evidence="10 11" key="1">
    <citation type="submission" date="2024-02" db="EMBL/GenBank/DDBJ databases">
        <title>Roseovarius strain W115 nov., isolated from a marine algae.</title>
        <authorList>
            <person name="Lee M.W."/>
            <person name="Lee J.K."/>
            <person name="Kim J.M."/>
            <person name="Choi D.G."/>
            <person name="Baek J.H."/>
            <person name="Bayburt H."/>
            <person name="Jung J.J."/>
            <person name="Han D.M."/>
            <person name="Jeon C.O."/>
        </authorList>
    </citation>
    <scope>NUCLEOTIDE SEQUENCE [LARGE SCALE GENOMIC DNA]</scope>
    <source>
        <strain evidence="10 11">W115</strain>
    </source>
</reference>
<comment type="similarity">
    <text evidence="8">Belongs to the glycosyltransferase group 1 family.</text>
</comment>
<evidence type="ECO:0000256" key="8">
    <source>
        <dbReference type="RuleBase" id="RU365103"/>
    </source>
</evidence>
<dbReference type="EMBL" id="CP146606">
    <property type="protein sequence ID" value="WYK16807.1"/>
    <property type="molecule type" value="Genomic_DNA"/>
</dbReference>
<evidence type="ECO:0000313" key="10">
    <source>
        <dbReference type="EMBL" id="WYK16807.1"/>
    </source>
</evidence>
<keyword evidence="5 8" id="KW-0808">Transferase</keyword>
<accession>A0ABZ2TAU5</accession>
<name>A0ABZ2TAU5_9RHOB</name>
<dbReference type="InterPro" id="IPR038107">
    <property type="entry name" value="Glycos_transf_N_sf"/>
</dbReference>
<keyword evidence="11" id="KW-1185">Reference proteome</keyword>
<comment type="function">
    <text evidence="1 8">Involved in lipopolysaccharide (LPS) biosynthesis. Catalyzes the transfer of 3-deoxy-D-manno-octulosonate (Kdo) residue(s) from CMP-Kdo to lipid IV(A), the tetraacyldisaccharide-1,4'-bisphosphate precursor of lipid A.</text>
</comment>
<organism evidence="10 11">
    <name type="scientific">Roseovarius rhodophyticola</name>
    <dbReference type="NCBI Taxonomy" id="3080827"/>
    <lineage>
        <taxon>Bacteria</taxon>
        <taxon>Pseudomonadati</taxon>
        <taxon>Pseudomonadota</taxon>
        <taxon>Alphaproteobacteria</taxon>
        <taxon>Rhodobacterales</taxon>
        <taxon>Roseobacteraceae</taxon>
        <taxon>Roseovarius</taxon>
    </lineage>
</organism>
<evidence type="ECO:0000256" key="1">
    <source>
        <dbReference type="ARBA" id="ARBA00003394"/>
    </source>
</evidence>
<comment type="catalytic activity">
    <reaction evidence="7 8">
        <text>lipid IVA (E. coli) + CMP-3-deoxy-beta-D-manno-octulosonate = alpha-Kdo-(2-&gt;6)-lipid IVA (E. coli) + CMP + H(+)</text>
        <dbReference type="Rhea" id="RHEA:28066"/>
        <dbReference type="ChEBI" id="CHEBI:15378"/>
        <dbReference type="ChEBI" id="CHEBI:58603"/>
        <dbReference type="ChEBI" id="CHEBI:60364"/>
        <dbReference type="ChEBI" id="CHEBI:60377"/>
        <dbReference type="ChEBI" id="CHEBI:85987"/>
        <dbReference type="EC" id="2.4.99.12"/>
    </reaction>
</comment>
<dbReference type="Pfam" id="PF04413">
    <property type="entry name" value="Glycos_transf_N"/>
    <property type="match status" value="1"/>
</dbReference>
<dbReference type="PANTHER" id="PTHR42755:SF1">
    <property type="entry name" value="3-DEOXY-D-MANNO-OCTULOSONIC ACID TRANSFERASE, MITOCHONDRIAL-RELATED"/>
    <property type="match status" value="1"/>
</dbReference>
<proteinExistence type="inferred from homology"/>
<keyword evidence="8" id="KW-1003">Cell membrane</keyword>
<evidence type="ECO:0000256" key="3">
    <source>
        <dbReference type="ARBA" id="ARBA00012621"/>
    </source>
</evidence>
<dbReference type="InterPro" id="IPR007507">
    <property type="entry name" value="Glycos_transf_N"/>
</dbReference>
<evidence type="ECO:0000256" key="5">
    <source>
        <dbReference type="ARBA" id="ARBA00022679"/>
    </source>
</evidence>
<dbReference type="RefSeq" id="WP_317056877.1">
    <property type="nucleotide sequence ID" value="NZ_CP146606.1"/>
</dbReference>
<evidence type="ECO:0000259" key="9">
    <source>
        <dbReference type="Pfam" id="PF04413"/>
    </source>
</evidence>
<feature type="domain" description="3-deoxy-D-manno-octulosonic-acid transferase N-terminal" evidence="9">
    <location>
        <begin position="28"/>
        <end position="186"/>
    </location>
</feature>
<dbReference type="Proteomes" id="UP001281305">
    <property type="component" value="Chromosome"/>
</dbReference>
<keyword evidence="8" id="KW-0472">Membrane</keyword>
<sequence length="406" mass="44199">MARSLSLSAYLAYARGGTGASYKPQTQRPKGTLVWAHAVEPAHASALVELHERIIALRPDLTLLLTKAQGIGAIDVPFADQVIVEVLPDDTVASAETFMTHWRPDLALWTGGDLKPAILNQAAEAQVPMGLVDAAEPLLARTAWRWFPDLPRSILKSFDFVMTRDEPTSLYLKRIGVWNRNMSVSGPFLDGSVALPYNESDREELASVMLGRPVWLAAESAHSEFETVLKAHREITKLSHRAMLIVVPANLEETAAYKASLEESGLRFIEWSSGEFPEETTQVVLADTGGEMGLWYRLAPISFMGQSLDSKAPGSDPNQPAAHGSAILYGPHIEDHLEAYARFAEAGGARIVRDAETLATAVKRLIPPDQSAAMAHAAWDVASRSAALIDKIADKIHDLLDRVGAE</sequence>
<comment type="pathway">
    <text evidence="2 8">Bacterial outer membrane biogenesis; LPS core biosynthesis.</text>
</comment>
<dbReference type="EC" id="2.4.99.12" evidence="3 8"/>
<protein>
    <recommendedName>
        <fullName evidence="4 8">3-deoxy-D-manno-octulosonic acid transferase</fullName>
        <shortName evidence="8">Kdo transferase</shortName>
        <ecNumber evidence="3 8">2.4.99.12</ecNumber>
    </recommendedName>
    <alternativeName>
        <fullName evidence="6 8">Lipid IV(A) 3-deoxy-D-manno-octulosonic acid transferase</fullName>
    </alternativeName>
</protein>
<evidence type="ECO:0000256" key="2">
    <source>
        <dbReference type="ARBA" id="ARBA00004713"/>
    </source>
</evidence>
<dbReference type="SUPFAM" id="SSF53756">
    <property type="entry name" value="UDP-Glycosyltransferase/glycogen phosphorylase"/>
    <property type="match status" value="1"/>
</dbReference>
<dbReference type="Gene3D" id="3.40.50.11720">
    <property type="entry name" value="3-Deoxy-D-manno-octulosonic-acid transferase, N-terminal domain"/>
    <property type="match status" value="1"/>
</dbReference>
<evidence type="ECO:0000256" key="7">
    <source>
        <dbReference type="ARBA" id="ARBA00049183"/>
    </source>
</evidence>
<keyword evidence="8" id="KW-0448">Lipopolysaccharide biosynthesis</keyword>
<evidence type="ECO:0000256" key="4">
    <source>
        <dbReference type="ARBA" id="ARBA00019077"/>
    </source>
</evidence>
<evidence type="ECO:0000313" key="11">
    <source>
        <dbReference type="Proteomes" id="UP001281305"/>
    </source>
</evidence>
<dbReference type="InterPro" id="IPR039901">
    <property type="entry name" value="Kdotransferase"/>
</dbReference>
<dbReference type="Gene3D" id="3.40.50.2000">
    <property type="entry name" value="Glycogen Phosphorylase B"/>
    <property type="match status" value="1"/>
</dbReference>
<gene>
    <name evidence="10" type="ORF">RZS32_010215</name>
</gene>
<dbReference type="PANTHER" id="PTHR42755">
    <property type="entry name" value="3-DEOXY-MANNO-OCTULOSONATE CYTIDYLYLTRANSFERASE"/>
    <property type="match status" value="1"/>
</dbReference>